<proteinExistence type="predicted"/>
<dbReference type="AlphaFoldDB" id="G9GAY7"/>
<dbReference type="Pfam" id="PF21983">
    <property type="entry name" value="NikA-like"/>
    <property type="match status" value="1"/>
</dbReference>
<keyword evidence="2" id="KW-0614">Plasmid</keyword>
<dbReference type="EMBL" id="JN315882">
    <property type="protein sequence ID" value="AEW70671.1"/>
    <property type="molecule type" value="Genomic_DNA"/>
</dbReference>
<geneLocation type="plasmid" evidence="2">
    <name>pAHH01</name>
</geneLocation>
<accession>G9GAY7</accession>
<organism evidence="2">
    <name type="scientific">Aeromonas hydrophila</name>
    <dbReference type="NCBI Taxonomy" id="644"/>
    <lineage>
        <taxon>Bacteria</taxon>
        <taxon>Pseudomonadati</taxon>
        <taxon>Pseudomonadota</taxon>
        <taxon>Gammaproteobacteria</taxon>
        <taxon>Aeromonadales</taxon>
        <taxon>Aeromonadaceae</taxon>
        <taxon>Aeromonas</taxon>
    </lineage>
</organism>
<evidence type="ECO:0000313" key="2">
    <source>
        <dbReference type="EMBL" id="AEW70671.1"/>
    </source>
</evidence>
<feature type="region of interest" description="Disordered" evidence="1">
    <location>
        <begin position="171"/>
        <end position="192"/>
    </location>
</feature>
<evidence type="ECO:0000256" key="1">
    <source>
        <dbReference type="SAM" id="MobiDB-lite"/>
    </source>
</evidence>
<name>G9GAY7_AERHY</name>
<dbReference type="InterPro" id="IPR053842">
    <property type="entry name" value="NikA-like"/>
</dbReference>
<sequence length="192" mass="20760">MCHCDDNWQVADPLFFCCTGIKPAYPYYVAAQLHTGLLRGAAPSIPPPQNHTGGTVAKVPRSTTVSVRIDQATAEVWRQQATSAGLSVSDWIRGAVDAGQQTHIPTPRKRPSRPPRDTSNDADPALMRQLAALGSNLNQVARALNECRSKGDRMPVLEALAYLRSIEAEAAKLLPRLPPPPKPKAKGDDDAH</sequence>
<reference evidence="2" key="1">
    <citation type="journal article" date="2012" name="J. Appl. Microbiol.">
        <title>Prevalence of tet gene and complete genome sequencing of tet gene-encoded plasmid (pAHH01) isolated from Aeromonas species in South Korea.</title>
        <authorList>
            <person name="Han J.E."/>
            <person name="Kim J.H."/>
            <person name="Choresca C.H.Jr."/>
            <person name="Shin S.P."/>
            <person name="Jun J.W."/>
            <person name="Chai J.Y."/>
            <person name="Park S.C."/>
        </authorList>
    </citation>
    <scope>NUCLEOTIDE SEQUENCE</scope>
    <source>
        <plasmid evidence="2">pAHH01</plasmid>
    </source>
</reference>
<feature type="region of interest" description="Disordered" evidence="1">
    <location>
        <begin position="98"/>
        <end position="122"/>
    </location>
</feature>
<protein>
    <submittedName>
        <fullName evidence="2">Mob</fullName>
    </submittedName>
</protein>